<accession>A0A1I4BYG3</accession>
<protein>
    <submittedName>
        <fullName evidence="1">Kynurenine formamidase</fullName>
    </submittedName>
</protein>
<name>A0A1I4BYG3_9ACTN</name>
<dbReference type="GO" id="GO:0004061">
    <property type="term" value="F:arylformamidase activity"/>
    <property type="evidence" value="ECO:0007669"/>
    <property type="project" value="InterPro"/>
</dbReference>
<dbReference type="AlphaFoldDB" id="A0A1I4BYG3"/>
<dbReference type="SUPFAM" id="SSF102198">
    <property type="entry name" value="Putative cyclase"/>
    <property type="match status" value="1"/>
</dbReference>
<dbReference type="GO" id="GO:0019441">
    <property type="term" value="P:L-tryptophan catabolic process to kynurenine"/>
    <property type="evidence" value="ECO:0007669"/>
    <property type="project" value="InterPro"/>
</dbReference>
<gene>
    <name evidence="1" type="ORF">SAMN04488085_103261</name>
</gene>
<dbReference type="Proteomes" id="UP000199152">
    <property type="component" value="Unassembled WGS sequence"/>
</dbReference>
<evidence type="ECO:0000313" key="2">
    <source>
        <dbReference type="Proteomes" id="UP000199152"/>
    </source>
</evidence>
<dbReference type="EMBL" id="FOSW01000003">
    <property type="protein sequence ID" value="SFK73844.1"/>
    <property type="molecule type" value="Genomic_DNA"/>
</dbReference>
<dbReference type="PANTHER" id="PTHR34861">
    <property type="match status" value="1"/>
</dbReference>
<organism evidence="1 2">
    <name type="scientific">Geodermatophilus ruber</name>
    <dbReference type="NCBI Taxonomy" id="504800"/>
    <lineage>
        <taxon>Bacteria</taxon>
        <taxon>Bacillati</taxon>
        <taxon>Actinomycetota</taxon>
        <taxon>Actinomycetes</taxon>
        <taxon>Geodermatophilales</taxon>
        <taxon>Geodermatophilaceae</taxon>
        <taxon>Geodermatophilus</taxon>
    </lineage>
</organism>
<dbReference type="Gene3D" id="3.50.30.50">
    <property type="entry name" value="Putative cyclase"/>
    <property type="match status" value="1"/>
</dbReference>
<proteinExistence type="predicted"/>
<dbReference type="PANTHER" id="PTHR34861:SF10">
    <property type="entry name" value="CYCLASE"/>
    <property type="match status" value="1"/>
</dbReference>
<dbReference type="InterPro" id="IPR037175">
    <property type="entry name" value="KFase_sf"/>
</dbReference>
<evidence type="ECO:0000313" key="1">
    <source>
        <dbReference type="EMBL" id="SFK73844.1"/>
    </source>
</evidence>
<dbReference type="InterPro" id="IPR007325">
    <property type="entry name" value="KFase/CYL"/>
</dbReference>
<dbReference type="Pfam" id="PF04199">
    <property type="entry name" value="Cyclase"/>
    <property type="match status" value="1"/>
</dbReference>
<sequence>MAEPPNREQSDGCHADETLLRSMIAQLSNWGRWGVDDQRGTLNFIGPAQILAARECIRTGEVVSMTLPYDSAGPQIGGIGRNNPQLFPLATGTDYLAGRQDPLPGSWGPARGMGYADDYLVTPTQVGTQWDSLAHVFFDGCMYNGRSAAEVDSHGARHNGIENYHGRLVSRGVLLDIPRLLGIDHLAEGTPITVELLEAACEQQAVEVRTGDALVVRTGFLEHRRSDWGDFGRGGDAPGLSLHTLPWLHEREVAAVATDTWGVEVRPNEIGFFQPFHIVGLTHMGLAIGEIFDLEAIARASAADGHYDFFFCADPLPLTGGIGSPVSALAIR</sequence>
<dbReference type="InParanoid" id="A0A1I4BYG3"/>
<keyword evidence="2" id="KW-1185">Reference proteome</keyword>
<reference evidence="1 2" key="1">
    <citation type="submission" date="2016-10" db="EMBL/GenBank/DDBJ databases">
        <authorList>
            <person name="de Groot N.N."/>
        </authorList>
    </citation>
    <scope>NUCLEOTIDE SEQUENCE [LARGE SCALE GENOMIC DNA]</scope>
    <source>
        <strain evidence="1 2">DSM 45317</strain>
    </source>
</reference>
<dbReference type="STRING" id="504800.SAMN04488085_103261"/>